<proteinExistence type="predicted"/>
<evidence type="ECO:0000256" key="5">
    <source>
        <dbReference type="PROSITE-ProRule" id="PRU00267"/>
    </source>
</evidence>
<keyword evidence="1" id="KW-0805">Transcription regulation</keyword>
<dbReference type="PROSITE" id="PS50118">
    <property type="entry name" value="HMG_BOX_2"/>
    <property type="match status" value="1"/>
</dbReference>
<feature type="compositionally biased region" description="Low complexity" evidence="6">
    <location>
        <begin position="432"/>
        <end position="441"/>
    </location>
</feature>
<dbReference type="GO" id="GO:0045165">
    <property type="term" value="P:cell fate commitment"/>
    <property type="evidence" value="ECO:0007669"/>
    <property type="project" value="TreeGrafter"/>
</dbReference>
<dbReference type="GO" id="GO:0000978">
    <property type="term" value="F:RNA polymerase II cis-regulatory region sequence-specific DNA binding"/>
    <property type="evidence" value="ECO:0007669"/>
    <property type="project" value="TreeGrafter"/>
</dbReference>
<evidence type="ECO:0000313" key="10">
    <source>
        <dbReference type="RefSeq" id="XP_034111830.1"/>
    </source>
</evidence>
<dbReference type="RefSeq" id="XP_051862267.1">
    <property type="nucleotide sequence ID" value="XM_052006307.1"/>
</dbReference>
<feature type="compositionally biased region" description="Polar residues" evidence="6">
    <location>
        <begin position="857"/>
        <end position="866"/>
    </location>
</feature>
<dbReference type="PANTHER" id="PTHR45789:SF2">
    <property type="entry name" value="FI18025P1"/>
    <property type="match status" value="1"/>
</dbReference>
<evidence type="ECO:0000256" key="1">
    <source>
        <dbReference type="ARBA" id="ARBA00023015"/>
    </source>
</evidence>
<evidence type="ECO:0000256" key="4">
    <source>
        <dbReference type="ARBA" id="ARBA00023242"/>
    </source>
</evidence>
<feature type="region of interest" description="Disordered" evidence="6">
    <location>
        <begin position="521"/>
        <end position="575"/>
    </location>
</feature>
<dbReference type="FunFam" id="1.10.30.10:FF:000003">
    <property type="entry name" value="Putative transcription factor SOX-6"/>
    <property type="match status" value="1"/>
</dbReference>
<feature type="compositionally biased region" description="Polar residues" evidence="6">
    <location>
        <begin position="668"/>
        <end position="678"/>
    </location>
</feature>
<protein>
    <submittedName>
        <fullName evidence="9 10">Transcription factor SOX-6 isoform X2</fullName>
    </submittedName>
</protein>
<sequence>MDEVEIAEQGDKHNIIGLDQNFGKELAIPTCKIDSEPDDIKIEANNVSPISLTYEPDFDDDNHITCCNRLLTTTSVNIKKKNKSLNGNLKIINFYPMEQSNIFLNTDPLLTPATIQQNGISQLSPNNDNIKHCTTLMLDSDLDSKQQDVQLPKCNSIYKGNQPTDELVHDVERQIMPCKNATALPSLDNFVDEEIILENSKEASTHISEAFRNSQNSPLLKLTREQFSLTTGVHVHKSYEKESTVTEIIRNLQLIRSHLISQTQIDTMTDIEALGIQQQQQQQLQNVQRLHQENCIQELHDQLSAQFGTGRFGGISGVLCQQQLQMQSPQQSPRLQLQLQPHLHNDGVSQTMSNNLVPFLPFLRASAIPPTCMVPAGQGHVSQQQQHIYSHNNHNYIHARNISMQSMWPTAAVAAAHIQAALAVAAVAVTNKNSSNNNNDINTDDDNNIKRNNKAISCNDTTDSSIEEPEIITASHEIEVRSSRAESPTILSYNDHTPPDSPQASGRLLVRCQNIRSEDSSIAIHFPTSSAEDVSKSKRLQGHASEMDAPLNLSKPKGSRGSSPITSSCPKDVRDRLTPIVPSPPLNWQQMATTASSIPVNAHVPITSLQHQPSPLFADVEASFLQSRGRLWNPNNAGIGDLCNPKLSSSSSTRVGSSRAGRASRDSINSCGTSSERSTILDPDCLGHSHQTSAASQPQSQRQHVHHKPHIKRPMNAFMVWAKDERRKILKACPDMHNSNISKILGARWKAMSNADKQPYYEEQSRLSKLHMEQHPDYRYRPRPKRTCIVDGKKMRISEYKVLMRNRRAEMRQLWCRGGGPSSSSNELSASEGVVQAAAAAAAAAAAYHLKEMDQTDGATPTTSLPMNGPNANYHYPAESLSPSGFSSEDMEISSMRDIDD</sequence>
<keyword evidence="3" id="KW-0804">Transcription</keyword>
<dbReference type="CTD" id="43844"/>
<feature type="DNA-binding region" description="HMG box" evidence="5">
    <location>
        <begin position="711"/>
        <end position="779"/>
    </location>
</feature>
<dbReference type="Gene3D" id="1.10.30.10">
    <property type="entry name" value="High mobility group box domain"/>
    <property type="match status" value="1"/>
</dbReference>
<feature type="compositionally biased region" description="Polar residues" evidence="6">
    <location>
        <begin position="560"/>
        <end position="569"/>
    </location>
</feature>
<dbReference type="Pfam" id="PF00505">
    <property type="entry name" value="HMG_box"/>
    <property type="match status" value="1"/>
</dbReference>
<dbReference type="OrthoDB" id="6247875at2759"/>
<feature type="domain" description="HMG box" evidence="7">
    <location>
        <begin position="711"/>
        <end position="779"/>
    </location>
</feature>
<feature type="region of interest" description="Disordered" evidence="6">
    <location>
        <begin position="432"/>
        <end position="505"/>
    </location>
</feature>
<dbReference type="SUPFAM" id="SSF47095">
    <property type="entry name" value="HMG-box"/>
    <property type="match status" value="1"/>
</dbReference>
<dbReference type="AlphaFoldDB" id="A0A6P8X6G0"/>
<evidence type="ECO:0000256" key="6">
    <source>
        <dbReference type="SAM" id="MobiDB-lite"/>
    </source>
</evidence>
<dbReference type="RefSeq" id="XP_034111829.1">
    <property type="nucleotide sequence ID" value="XM_034255938.2"/>
</dbReference>
<dbReference type="RefSeq" id="XP_034111830.1">
    <property type="nucleotide sequence ID" value="XM_034255939.2"/>
</dbReference>
<dbReference type="PANTHER" id="PTHR45789">
    <property type="entry name" value="FI18025P1"/>
    <property type="match status" value="1"/>
</dbReference>
<evidence type="ECO:0000259" key="7">
    <source>
        <dbReference type="PROSITE" id="PS50118"/>
    </source>
</evidence>
<accession>A0A6P8X6G0</accession>
<evidence type="ECO:0000256" key="3">
    <source>
        <dbReference type="ARBA" id="ARBA00023163"/>
    </source>
</evidence>
<dbReference type="Proteomes" id="UP000515160">
    <property type="component" value="Chromosome 4"/>
</dbReference>
<keyword evidence="2 5" id="KW-0238">DNA-binding</keyword>
<dbReference type="InterPro" id="IPR036910">
    <property type="entry name" value="HMG_box_dom_sf"/>
</dbReference>
<organism evidence="8 10">
    <name type="scientific">Drosophila albomicans</name>
    <name type="common">Fruit fly</name>
    <dbReference type="NCBI Taxonomy" id="7291"/>
    <lineage>
        <taxon>Eukaryota</taxon>
        <taxon>Metazoa</taxon>
        <taxon>Ecdysozoa</taxon>
        <taxon>Arthropoda</taxon>
        <taxon>Hexapoda</taxon>
        <taxon>Insecta</taxon>
        <taxon>Pterygota</taxon>
        <taxon>Neoptera</taxon>
        <taxon>Endopterygota</taxon>
        <taxon>Diptera</taxon>
        <taxon>Brachycera</taxon>
        <taxon>Muscomorpha</taxon>
        <taxon>Ephydroidea</taxon>
        <taxon>Drosophilidae</taxon>
        <taxon>Drosophila</taxon>
    </lineage>
</organism>
<reference evidence="9 10" key="1">
    <citation type="submission" date="2025-04" db="UniProtKB">
        <authorList>
            <consortium name="RefSeq"/>
        </authorList>
    </citation>
    <scope>IDENTIFICATION</scope>
    <source>
        <strain evidence="9 10">15112-1751.03</strain>
        <tissue evidence="9 10">Whole Adult</tissue>
    </source>
</reference>
<dbReference type="GO" id="GO:0000981">
    <property type="term" value="F:DNA-binding transcription factor activity, RNA polymerase II-specific"/>
    <property type="evidence" value="ECO:0007669"/>
    <property type="project" value="TreeGrafter"/>
</dbReference>
<evidence type="ECO:0000313" key="8">
    <source>
        <dbReference type="Proteomes" id="UP000515160"/>
    </source>
</evidence>
<evidence type="ECO:0000256" key="2">
    <source>
        <dbReference type="ARBA" id="ARBA00023125"/>
    </source>
</evidence>
<name>A0A6P8X6G0_DROAB</name>
<feature type="compositionally biased region" description="Low complexity" evidence="6">
    <location>
        <begin position="648"/>
        <end position="661"/>
    </location>
</feature>
<keyword evidence="4 5" id="KW-0539">Nucleus</keyword>
<gene>
    <name evidence="9 10 11" type="primary">LOC117573070</name>
</gene>
<keyword evidence="8" id="KW-1185">Reference proteome</keyword>
<dbReference type="InterPro" id="IPR051356">
    <property type="entry name" value="SOX/SOX-like_TF"/>
</dbReference>
<evidence type="ECO:0000313" key="9">
    <source>
        <dbReference type="RefSeq" id="XP_034111829.1"/>
    </source>
</evidence>
<feature type="region of interest" description="Disordered" evidence="6">
    <location>
        <begin position="854"/>
        <end position="901"/>
    </location>
</feature>
<dbReference type="CDD" id="cd22042">
    <property type="entry name" value="HMG-box_EGL13-like"/>
    <property type="match status" value="1"/>
</dbReference>
<feature type="region of interest" description="Disordered" evidence="6">
    <location>
        <begin position="637"/>
        <end position="709"/>
    </location>
</feature>
<dbReference type="InterPro" id="IPR009071">
    <property type="entry name" value="HMG_box_dom"/>
</dbReference>
<dbReference type="GeneID" id="117573070"/>
<dbReference type="SMART" id="SM00398">
    <property type="entry name" value="HMG"/>
    <property type="match status" value="1"/>
</dbReference>
<evidence type="ECO:0000313" key="11">
    <source>
        <dbReference type="RefSeq" id="XP_051862267.1"/>
    </source>
</evidence>
<dbReference type="GO" id="GO:0005634">
    <property type="term" value="C:nucleus"/>
    <property type="evidence" value="ECO:0007669"/>
    <property type="project" value="UniProtKB-UniRule"/>
</dbReference>
<feature type="compositionally biased region" description="Polar residues" evidence="6">
    <location>
        <begin position="689"/>
        <end position="702"/>
    </location>
</feature>
<feature type="compositionally biased region" description="Polar residues" evidence="6">
    <location>
        <begin position="485"/>
        <end position="495"/>
    </location>
</feature>